<accession>A0A8J7AVZ3</accession>
<name>A0A8J7AVZ3_9CYAN</name>
<comment type="caution">
    <text evidence="5">The sequence shown here is derived from an EMBL/GenBank/DDBJ whole genome shotgun (WGS) entry which is preliminary data.</text>
</comment>
<gene>
    <name evidence="5" type="ORF">IQ241_22845</name>
</gene>
<reference evidence="5" key="1">
    <citation type="submission" date="2020-10" db="EMBL/GenBank/DDBJ databases">
        <authorList>
            <person name="Castelo-Branco R."/>
            <person name="Eusebio N."/>
            <person name="Adriana R."/>
            <person name="Vieira A."/>
            <person name="Brugerolle De Fraissinette N."/>
            <person name="Rezende De Castro R."/>
            <person name="Schneider M.P."/>
            <person name="Vasconcelos V."/>
            <person name="Leao P.N."/>
        </authorList>
    </citation>
    <scope>NUCLEOTIDE SEQUENCE</scope>
    <source>
        <strain evidence="5">LEGE 07310</strain>
    </source>
</reference>
<feature type="domain" description="Peptidase M16 C-terminal" evidence="4">
    <location>
        <begin position="150"/>
        <end position="327"/>
    </location>
</feature>
<evidence type="ECO:0000259" key="3">
    <source>
        <dbReference type="Pfam" id="PF00675"/>
    </source>
</evidence>
<dbReference type="Pfam" id="PF05193">
    <property type="entry name" value="Peptidase_M16_C"/>
    <property type="match status" value="1"/>
</dbReference>
<feature type="domain" description="Peptidase M16 N-terminal" evidence="3">
    <location>
        <begin position="4"/>
        <end position="142"/>
    </location>
</feature>
<dbReference type="GO" id="GO:0046872">
    <property type="term" value="F:metal ion binding"/>
    <property type="evidence" value="ECO:0007669"/>
    <property type="project" value="InterPro"/>
</dbReference>
<dbReference type="PANTHER" id="PTHR11851">
    <property type="entry name" value="METALLOPROTEASE"/>
    <property type="match status" value="1"/>
</dbReference>
<dbReference type="InterPro" id="IPR001431">
    <property type="entry name" value="Pept_M16_Zn_BS"/>
</dbReference>
<evidence type="ECO:0000256" key="2">
    <source>
        <dbReference type="RuleBase" id="RU004447"/>
    </source>
</evidence>
<protein>
    <submittedName>
        <fullName evidence="5">Insulinase family protein</fullName>
    </submittedName>
</protein>
<evidence type="ECO:0000256" key="1">
    <source>
        <dbReference type="ARBA" id="ARBA00007261"/>
    </source>
</evidence>
<evidence type="ECO:0000259" key="4">
    <source>
        <dbReference type="Pfam" id="PF05193"/>
    </source>
</evidence>
<dbReference type="Proteomes" id="UP000636505">
    <property type="component" value="Unassembled WGS sequence"/>
</dbReference>
<dbReference type="GO" id="GO:0006508">
    <property type="term" value="P:proteolysis"/>
    <property type="evidence" value="ECO:0007669"/>
    <property type="project" value="InterPro"/>
</dbReference>
<dbReference type="InterPro" id="IPR011765">
    <property type="entry name" value="Pept_M16_N"/>
</dbReference>
<dbReference type="GO" id="GO:0004222">
    <property type="term" value="F:metalloendopeptidase activity"/>
    <property type="evidence" value="ECO:0007669"/>
    <property type="project" value="InterPro"/>
</dbReference>
<evidence type="ECO:0000313" key="5">
    <source>
        <dbReference type="EMBL" id="MBE9080094.1"/>
    </source>
</evidence>
<dbReference type="Gene3D" id="3.30.830.10">
    <property type="entry name" value="Metalloenzyme, LuxS/M16 peptidase-like"/>
    <property type="match status" value="2"/>
</dbReference>
<comment type="similarity">
    <text evidence="1 2">Belongs to the peptidase M16 family.</text>
</comment>
<proteinExistence type="inferred from homology"/>
<sequence length="394" mass="43816">MEATPVAVADVWVRAGAIAEPAEWPGMAHFLEHMIFKGTERLPPGVFDQEIESRGGLTNAATSHDYAHFYITLEAAALPQTLPYLAELLLHAAIPADEFVRERAVVLEEIRQADDDPNWLGFQALSALTYQQHAYGRSVLGTPAQLNSRSPEEMRCFHQTHYQPENMTVVVTGGISLAETLELVQQSFSHFPPRSDCLPGESAQPPVIKGMQRQVLSLPRLEQGRLLMAWLGPGIDRLSDACGLDLLTVLLCEGRSSRLVRELREERQWVQAISGSFSLQKGCSLLSLTIWLETHQVERVEATVRDRLTELATQPISPAELARCQRLLCNDYAFSTETPGQLAGLYGYYGTIAQSHLAVQYPRFIQAYTPESLQQLAASYLSAERYAAVELRPD</sequence>
<dbReference type="InterPro" id="IPR050361">
    <property type="entry name" value="MPP/UQCRC_Complex"/>
</dbReference>
<dbReference type="InterPro" id="IPR011249">
    <property type="entry name" value="Metalloenz_LuxS/M16"/>
</dbReference>
<dbReference type="SUPFAM" id="SSF63411">
    <property type="entry name" value="LuxS/MPP-like metallohydrolase"/>
    <property type="match status" value="2"/>
</dbReference>
<dbReference type="PROSITE" id="PS00143">
    <property type="entry name" value="INSULINASE"/>
    <property type="match status" value="1"/>
</dbReference>
<dbReference type="AlphaFoldDB" id="A0A8J7AVZ3"/>
<evidence type="ECO:0000313" key="6">
    <source>
        <dbReference type="Proteomes" id="UP000636505"/>
    </source>
</evidence>
<dbReference type="EMBL" id="JADEXG010000083">
    <property type="protein sequence ID" value="MBE9080094.1"/>
    <property type="molecule type" value="Genomic_DNA"/>
</dbReference>
<keyword evidence="6" id="KW-1185">Reference proteome</keyword>
<dbReference type="PANTHER" id="PTHR11851:SF49">
    <property type="entry name" value="MITOCHONDRIAL-PROCESSING PEPTIDASE SUBUNIT ALPHA"/>
    <property type="match status" value="1"/>
</dbReference>
<dbReference type="InterPro" id="IPR007863">
    <property type="entry name" value="Peptidase_M16_C"/>
</dbReference>
<organism evidence="5 6">
    <name type="scientific">Vasconcelosia minhoensis LEGE 07310</name>
    <dbReference type="NCBI Taxonomy" id="915328"/>
    <lineage>
        <taxon>Bacteria</taxon>
        <taxon>Bacillati</taxon>
        <taxon>Cyanobacteriota</taxon>
        <taxon>Cyanophyceae</taxon>
        <taxon>Nodosilineales</taxon>
        <taxon>Cymatolegaceae</taxon>
        <taxon>Vasconcelosia</taxon>
        <taxon>Vasconcelosia minhoensis</taxon>
    </lineage>
</organism>
<dbReference type="Pfam" id="PF00675">
    <property type="entry name" value="Peptidase_M16"/>
    <property type="match status" value="1"/>
</dbReference>